<dbReference type="SUPFAM" id="SSF51430">
    <property type="entry name" value="NAD(P)-linked oxidoreductase"/>
    <property type="match status" value="1"/>
</dbReference>
<dbReference type="Gene3D" id="3.20.20.100">
    <property type="entry name" value="NADP-dependent oxidoreductase domain"/>
    <property type="match status" value="1"/>
</dbReference>
<evidence type="ECO:0000313" key="3">
    <source>
        <dbReference type="Proteomes" id="UP000825935"/>
    </source>
</evidence>
<comment type="caution">
    <text evidence="2">The sequence shown here is derived from an EMBL/GenBank/DDBJ whole genome shotgun (WGS) entry which is preliminary data.</text>
</comment>
<evidence type="ECO:0000313" key="2">
    <source>
        <dbReference type="EMBL" id="KAH7316213.1"/>
    </source>
</evidence>
<protein>
    <recommendedName>
        <fullName evidence="1">NADP-dependent oxidoreductase domain-containing protein</fullName>
    </recommendedName>
</protein>
<dbReference type="OMA" id="WGQIGRL"/>
<reference evidence="2" key="1">
    <citation type="submission" date="2021-08" db="EMBL/GenBank/DDBJ databases">
        <title>WGS assembly of Ceratopteris richardii.</title>
        <authorList>
            <person name="Marchant D.B."/>
            <person name="Chen G."/>
            <person name="Jenkins J."/>
            <person name="Shu S."/>
            <person name="Leebens-Mack J."/>
            <person name="Grimwood J."/>
            <person name="Schmutz J."/>
            <person name="Soltis P."/>
            <person name="Soltis D."/>
            <person name="Chen Z.-H."/>
        </authorList>
    </citation>
    <scope>NUCLEOTIDE SEQUENCE</scope>
    <source>
        <strain evidence="2">Whitten #5841</strain>
        <tissue evidence="2">Leaf</tissue>
    </source>
</reference>
<organism evidence="2 3">
    <name type="scientific">Ceratopteris richardii</name>
    <name type="common">Triangle waterfern</name>
    <dbReference type="NCBI Taxonomy" id="49495"/>
    <lineage>
        <taxon>Eukaryota</taxon>
        <taxon>Viridiplantae</taxon>
        <taxon>Streptophyta</taxon>
        <taxon>Embryophyta</taxon>
        <taxon>Tracheophyta</taxon>
        <taxon>Polypodiopsida</taxon>
        <taxon>Polypodiidae</taxon>
        <taxon>Polypodiales</taxon>
        <taxon>Pteridineae</taxon>
        <taxon>Pteridaceae</taxon>
        <taxon>Parkerioideae</taxon>
        <taxon>Ceratopteris</taxon>
    </lineage>
</organism>
<keyword evidence="3" id="KW-1185">Reference proteome</keyword>
<name>A0A8T2SF63_CERRI</name>
<dbReference type="PANTHER" id="PTHR43147">
    <property type="entry name" value="PROTEIN TAS"/>
    <property type="match status" value="1"/>
</dbReference>
<dbReference type="CDD" id="cd19094">
    <property type="entry name" value="AKR_Tas-like"/>
    <property type="match status" value="1"/>
</dbReference>
<evidence type="ECO:0000259" key="1">
    <source>
        <dbReference type="Pfam" id="PF00248"/>
    </source>
</evidence>
<dbReference type="AlphaFoldDB" id="A0A8T2SF63"/>
<gene>
    <name evidence="2" type="ORF">KP509_21G083100</name>
</gene>
<accession>A0A8T2SF63</accession>
<proteinExistence type="predicted"/>
<dbReference type="PANTHER" id="PTHR43147:SF2">
    <property type="entry name" value="NADP-DEPENDENT OXIDOREDUCTASE DOMAIN-CONTAINING PROTEIN"/>
    <property type="match status" value="1"/>
</dbReference>
<dbReference type="Pfam" id="PF00248">
    <property type="entry name" value="Aldo_ket_red"/>
    <property type="match status" value="1"/>
</dbReference>
<dbReference type="OrthoDB" id="2310150at2759"/>
<dbReference type="InterPro" id="IPR023210">
    <property type="entry name" value="NADP_OxRdtase_dom"/>
</dbReference>
<dbReference type="Proteomes" id="UP000825935">
    <property type="component" value="Chromosome 21"/>
</dbReference>
<dbReference type="InterPro" id="IPR036812">
    <property type="entry name" value="NAD(P)_OxRdtase_dom_sf"/>
</dbReference>
<dbReference type="EMBL" id="CM035426">
    <property type="protein sequence ID" value="KAH7316213.1"/>
    <property type="molecule type" value="Genomic_DNA"/>
</dbReference>
<sequence length="360" mass="40111">MVPVKLPKTTLAPGMEVSRLCLGTMTFGEQVSFVEATKQLNMAVENGINFIDCAEMYPVPQNARSQGKSELFIGQWLKEKKMCRDKLYLATKVSGPSGQMTWIRDGPVCLDRKNIMDALEGSLRRLQTDYIDLYQLHWPDRYVPMFGEVDYDPSCRYSSVPLEEQLDALSSAVSAGKIRHIGLSNETPYGIMEFCRLSDSSPDYCRIISVQNAYNLLCRTFDSSLAECCSEMRVSLLAYSPLAMGLLSGKYCRSDGGPSDARLNLYKGKYAEAEGRYNLSKPNVLPAVEAYFDIAQQYNMSPVALALGFVLRHPLVGSVVIGATNTKQLQEILDASETEITPQMLSSINQVHERYPNPCP</sequence>
<feature type="domain" description="NADP-dependent oxidoreductase" evidence="1">
    <location>
        <begin position="19"/>
        <end position="351"/>
    </location>
</feature>